<comment type="caution">
    <text evidence="1">The sequence shown here is derived from an EMBL/GenBank/DDBJ whole genome shotgun (WGS) entry which is preliminary data.</text>
</comment>
<dbReference type="Proteomes" id="UP000260680">
    <property type="component" value="Unassembled WGS sequence"/>
</dbReference>
<evidence type="ECO:0000313" key="1">
    <source>
        <dbReference type="EMBL" id="RFZ76997.1"/>
    </source>
</evidence>
<protein>
    <submittedName>
        <fullName evidence="1">Uncharacterized protein</fullName>
    </submittedName>
</protein>
<proteinExistence type="predicted"/>
<gene>
    <name evidence="1" type="ORF">DS742_21220</name>
</gene>
<sequence>MSIARKVIAKNETALMVPGRVTIKSVIGDSCLGDQEEIMTGPVKSLMNEIQTYGFRVFMQIKEI</sequence>
<dbReference type="EMBL" id="QOHO01000071">
    <property type="protein sequence ID" value="RFZ76997.1"/>
    <property type="molecule type" value="Genomic_DNA"/>
</dbReference>
<name>A0A3E2N7L8_9FIRM</name>
<accession>A0A3E2N7L8</accession>
<evidence type="ECO:0000313" key="2">
    <source>
        <dbReference type="Proteomes" id="UP000260680"/>
    </source>
</evidence>
<organism evidence="1 2">
    <name type="scientific">Lacrimispora amygdalina</name>
    <dbReference type="NCBI Taxonomy" id="253257"/>
    <lineage>
        <taxon>Bacteria</taxon>
        <taxon>Bacillati</taxon>
        <taxon>Bacillota</taxon>
        <taxon>Clostridia</taxon>
        <taxon>Lachnospirales</taxon>
        <taxon>Lachnospiraceae</taxon>
        <taxon>Lacrimispora</taxon>
    </lineage>
</organism>
<dbReference type="RefSeq" id="WP_117418964.1">
    <property type="nucleotide sequence ID" value="NZ_QOHO01000071.1"/>
</dbReference>
<dbReference type="AlphaFoldDB" id="A0A3E2N7L8"/>
<reference evidence="1 2" key="1">
    <citation type="submission" date="2018-07" db="EMBL/GenBank/DDBJ databases">
        <title>New species, Clostridium PI-S10-A1B.</title>
        <authorList>
            <person name="Krishna G."/>
            <person name="Summeta K."/>
            <person name="Shikha S."/>
            <person name="Prabhu P.B."/>
            <person name="Suresh K."/>
        </authorList>
    </citation>
    <scope>NUCLEOTIDE SEQUENCE [LARGE SCALE GENOMIC DNA]</scope>
    <source>
        <strain evidence="1 2">PI-S10-A1B</strain>
    </source>
</reference>